<accession>A0A8J3PUN9</accession>
<organism evidence="3 4">
    <name type="scientific">Planotetraspora kaengkrachanensis</name>
    <dbReference type="NCBI Taxonomy" id="575193"/>
    <lineage>
        <taxon>Bacteria</taxon>
        <taxon>Bacillati</taxon>
        <taxon>Actinomycetota</taxon>
        <taxon>Actinomycetes</taxon>
        <taxon>Streptosporangiales</taxon>
        <taxon>Streptosporangiaceae</taxon>
        <taxon>Planotetraspora</taxon>
    </lineage>
</organism>
<evidence type="ECO:0000313" key="3">
    <source>
        <dbReference type="EMBL" id="GIG81306.1"/>
    </source>
</evidence>
<protein>
    <submittedName>
        <fullName evidence="3">2-dehydropantoate 2-reductase</fullName>
    </submittedName>
</protein>
<evidence type="ECO:0000313" key="4">
    <source>
        <dbReference type="Proteomes" id="UP000630097"/>
    </source>
</evidence>
<dbReference type="SUPFAM" id="SSF48179">
    <property type="entry name" value="6-phosphogluconate dehydrogenase C-terminal domain-like"/>
    <property type="match status" value="1"/>
</dbReference>
<dbReference type="Pfam" id="PF02558">
    <property type="entry name" value="ApbA"/>
    <property type="match status" value="1"/>
</dbReference>
<dbReference type="InterPro" id="IPR008927">
    <property type="entry name" value="6-PGluconate_DH-like_C_sf"/>
</dbReference>
<dbReference type="EMBL" id="BONV01000019">
    <property type="protein sequence ID" value="GIG81306.1"/>
    <property type="molecule type" value="Genomic_DNA"/>
</dbReference>
<dbReference type="InterPro" id="IPR013752">
    <property type="entry name" value="KPA_reductase"/>
</dbReference>
<name>A0A8J3PUN9_9ACTN</name>
<dbReference type="Pfam" id="PF08546">
    <property type="entry name" value="ApbA_C"/>
    <property type="match status" value="1"/>
</dbReference>
<dbReference type="AlphaFoldDB" id="A0A8J3PUN9"/>
<dbReference type="Gene3D" id="1.10.1040.10">
    <property type="entry name" value="N-(1-d-carboxylethyl)-l-norvaline Dehydrogenase, domain 2"/>
    <property type="match status" value="1"/>
</dbReference>
<comment type="caution">
    <text evidence="3">The sequence shown here is derived from an EMBL/GenBank/DDBJ whole genome shotgun (WGS) entry which is preliminary data.</text>
</comment>
<feature type="domain" description="Ketopantoate reductase N-terminal" evidence="1">
    <location>
        <begin position="4"/>
        <end position="142"/>
    </location>
</feature>
<reference evidence="3 4" key="1">
    <citation type="submission" date="2021-01" db="EMBL/GenBank/DDBJ databases">
        <title>Whole genome shotgun sequence of Planotetraspora kaengkrachanensis NBRC 104272.</title>
        <authorList>
            <person name="Komaki H."/>
            <person name="Tamura T."/>
        </authorList>
    </citation>
    <scope>NUCLEOTIDE SEQUENCE [LARGE SCALE GENOMIC DNA]</scope>
    <source>
        <strain evidence="3 4">NBRC 104272</strain>
    </source>
</reference>
<dbReference type="InterPro" id="IPR013332">
    <property type="entry name" value="KPR_N"/>
</dbReference>
<proteinExistence type="predicted"/>
<feature type="domain" description="Ketopantoate reductase C-terminal" evidence="2">
    <location>
        <begin position="185"/>
        <end position="299"/>
    </location>
</feature>
<dbReference type="InterPro" id="IPR036291">
    <property type="entry name" value="NAD(P)-bd_dom_sf"/>
</dbReference>
<evidence type="ECO:0000259" key="2">
    <source>
        <dbReference type="Pfam" id="PF08546"/>
    </source>
</evidence>
<dbReference type="Proteomes" id="UP000630097">
    <property type="component" value="Unassembled WGS sequence"/>
</dbReference>
<sequence length="326" mass="34499">MRYVIIGAGAIGGTIGGRLFQSGHDVLLVARGAHHEALRDGGLRLITPEGEDRLPVPVADGPVRLGGDDVLVLATKTQDTAAALDAWADAPVDGGGRAAERLPLVCAQNAVENERIALRRFAQVYGMCVWMPALHLEPGIVASYGRPLSGMLPVGRYPQGVDGTAERIAADLSASNFAGFAVADVMRWKYAKLLTNLGNAVDALCGHADGRQKIIQRAYEEGRAVLDAAGIPYASREEERATRGDSVEVAPLDGVSRGGGSSWQSLARSTGSIETGYLNGEIVLLGRLHGVPTPVNLVLQRESDRFARERLAPGTLGVEELERLLG</sequence>
<dbReference type="SUPFAM" id="SSF51735">
    <property type="entry name" value="NAD(P)-binding Rossmann-fold domains"/>
    <property type="match status" value="1"/>
</dbReference>
<gene>
    <name evidence="3" type="ORF">Pka01_44330</name>
</gene>
<dbReference type="Gene3D" id="3.40.50.720">
    <property type="entry name" value="NAD(P)-binding Rossmann-like Domain"/>
    <property type="match status" value="1"/>
</dbReference>
<dbReference type="RefSeq" id="WP_203884680.1">
    <property type="nucleotide sequence ID" value="NZ_BAABHH010000018.1"/>
</dbReference>
<dbReference type="InterPro" id="IPR013328">
    <property type="entry name" value="6PGD_dom2"/>
</dbReference>
<evidence type="ECO:0000259" key="1">
    <source>
        <dbReference type="Pfam" id="PF02558"/>
    </source>
</evidence>
<keyword evidence="4" id="KW-1185">Reference proteome</keyword>